<keyword evidence="1" id="KW-0472">Membrane</keyword>
<dbReference type="EMBL" id="CABFJX010000390">
    <property type="protein sequence ID" value="VTT78130.1"/>
    <property type="molecule type" value="Genomic_DNA"/>
</dbReference>
<gene>
    <name evidence="2" type="ORF">C2S_10883</name>
</gene>
<dbReference type="AlphaFoldDB" id="A0A9Q9S0D6"/>
<evidence type="ECO:0000313" key="2">
    <source>
        <dbReference type="EMBL" id="VTT78130.1"/>
    </source>
</evidence>
<evidence type="ECO:0000256" key="1">
    <source>
        <dbReference type="SAM" id="Phobius"/>
    </source>
</evidence>
<keyword evidence="1" id="KW-1133">Transmembrane helix</keyword>
<dbReference type="Proteomes" id="UP000760494">
    <property type="component" value="Unassembled WGS sequence"/>
</dbReference>
<keyword evidence="1" id="KW-0812">Transmembrane</keyword>
<organism evidence="2 3">
    <name type="scientific">Fusarium fujikuroi</name>
    <name type="common">Bakanae and foot rot disease fungus</name>
    <name type="synonym">Gibberella fujikuroi</name>
    <dbReference type="NCBI Taxonomy" id="5127"/>
    <lineage>
        <taxon>Eukaryota</taxon>
        <taxon>Fungi</taxon>
        <taxon>Dikarya</taxon>
        <taxon>Ascomycota</taxon>
        <taxon>Pezizomycotina</taxon>
        <taxon>Sordariomycetes</taxon>
        <taxon>Hypocreomycetidae</taxon>
        <taxon>Hypocreales</taxon>
        <taxon>Nectriaceae</taxon>
        <taxon>Fusarium</taxon>
        <taxon>Fusarium fujikuroi species complex</taxon>
    </lineage>
</organism>
<proteinExistence type="predicted"/>
<feature type="non-terminal residue" evidence="2">
    <location>
        <position position="1"/>
    </location>
</feature>
<comment type="caution">
    <text evidence="2">The sequence shown here is derived from an EMBL/GenBank/DDBJ whole genome shotgun (WGS) entry which is preliminary data.</text>
</comment>
<feature type="transmembrane region" description="Helical" evidence="1">
    <location>
        <begin position="235"/>
        <end position="259"/>
    </location>
</feature>
<feature type="transmembrane region" description="Helical" evidence="1">
    <location>
        <begin position="274"/>
        <end position="296"/>
    </location>
</feature>
<sequence length="300" mass="34303">MSTATQQQEVRRRFPRQYPGFISDIQPVPVSSRYTPPLKNIELLEVAHIFSRLECKILECSAQVLQNQTRDEDQREPDEQQHLIRIEKARSDLLDVHGGKYHFSEGYLKDRELLREWDLAASVHRELFRQDPASKNEKNIQIATNYAKILQKFASPLPAALKLAAEKGSLDVLTRNAIGDKYLFLDAIFNFLHEQLSTNRQFPTWENMSENLGELSSKASASKARATDQNIGLRAFSIVLWTAFIVTVFCSGPMLAYAWNFSDRKPGIWAEEDFFFLLQGCIMQIFGLCVGALPLMRSKT</sequence>
<protein>
    <submittedName>
        <fullName evidence="2">Uncharacterized protein</fullName>
    </submittedName>
</protein>
<evidence type="ECO:0000313" key="3">
    <source>
        <dbReference type="Proteomes" id="UP000760494"/>
    </source>
</evidence>
<name>A0A9Q9S0D6_FUSFU</name>
<reference evidence="2" key="1">
    <citation type="submission" date="2019-05" db="EMBL/GenBank/DDBJ databases">
        <authorList>
            <person name="Piombo E."/>
        </authorList>
    </citation>
    <scope>NUCLEOTIDE SEQUENCE</scope>
    <source>
        <strain evidence="2">C2S</strain>
    </source>
</reference>
<accession>A0A9Q9S0D6</accession>